<proteinExistence type="inferred from homology"/>
<protein>
    <submittedName>
        <fullName evidence="5">LppX_LprAFG lipoprotein</fullName>
    </submittedName>
</protein>
<evidence type="ECO:0000256" key="1">
    <source>
        <dbReference type="ARBA" id="ARBA00004196"/>
    </source>
</evidence>
<dbReference type="Pfam" id="PF07161">
    <property type="entry name" value="LppX_LprAFG"/>
    <property type="match status" value="1"/>
</dbReference>
<keyword evidence="6" id="KW-1185">Reference proteome</keyword>
<organism evidence="5 6">
    <name type="scientific">Nocardioides plantarum</name>
    <dbReference type="NCBI Taxonomy" id="29299"/>
    <lineage>
        <taxon>Bacteria</taxon>
        <taxon>Bacillati</taxon>
        <taxon>Actinomycetota</taxon>
        <taxon>Actinomycetes</taxon>
        <taxon>Propionibacteriales</taxon>
        <taxon>Nocardioidaceae</taxon>
        <taxon>Nocardioides</taxon>
    </lineage>
</organism>
<dbReference type="PROSITE" id="PS00018">
    <property type="entry name" value="EF_HAND_1"/>
    <property type="match status" value="1"/>
</dbReference>
<dbReference type="RefSeq" id="WP_140009949.1">
    <property type="nucleotide sequence ID" value="NZ_JBHMDG010000026.1"/>
</dbReference>
<keyword evidence="3" id="KW-1003">Cell membrane</keyword>
<sequence>MSLRRTAALAVLVLTSTLGFTGCSGDETTPTNSAADADGDDKVTPEEVLAFAKGKLDETSGVELTLSTDDAPDSEAYLSKASGVITADPPAFQGKASGTFEGLPASDVEIVSVDGKVYAKLFGAFQDFKLPKCVPDPAGLLDPDTGFATVLTDAEEVQAGKAERGGADNDEILTPYTAVVPGAAVQNLLPCAPGDEFVATFTVDDEGLLRTAEIKGQFFEGGGDLTYTIAIADYDVDKAITKP</sequence>
<dbReference type="CDD" id="cd16334">
    <property type="entry name" value="LppX-like"/>
    <property type="match status" value="1"/>
</dbReference>
<dbReference type="InterPro" id="IPR029046">
    <property type="entry name" value="LolA/LolB/LppX"/>
</dbReference>
<gene>
    <name evidence="5" type="ORF">ACFFRI_17210</name>
</gene>
<reference evidence="5 6" key="1">
    <citation type="submission" date="2024-09" db="EMBL/GenBank/DDBJ databases">
        <authorList>
            <person name="Sun Q."/>
            <person name="Mori K."/>
        </authorList>
    </citation>
    <scope>NUCLEOTIDE SEQUENCE [LARGE SCALE GENOMIC DNA]</scope>
    <source>
        <strain evidence="5 6">JCM 9626</strain>
    </source>
</reference>
<feature type="signal peptide" evidence="4">
    <location>
        <begin position="1"/>
        <end position="21"/>
    </location>
</feature>
<keyword evidence="3" id="KW-0472">Membrane</keyword>
<accession>A0ABV5KDL5</accession>
<name>A0ABV5KDL5_9ACTN</name>
<dbReference type="PROSITE" id="PS51257">
    <property type="entry name" value="PROKAR_LIPOPROTEIN"/>
    <property type="match status" value="1"/>
</dbReference>
<dbReference type="SUPFAM" id="SSF89392">
    <property type="entry name" value="Prokaryotic lipoproteins and lipoprotein localization factors"/>
    <property type="match status" value="1"/>
</dbReference>
<evidence type="ECO:0000256" key="3">
    <source>
        <dbReference type="ARBA" id="ARBA00022475"/>
    </source>
</evidence>
<dbReference type="Gene3D" id="2.50.20.20">
    <property type="match status" value="1"/>
</dbReference>
<dbReference type="InterPro" id="IPR009830">
    <property type="entry name" value="LppX/LprAFG"/>
</dbReference>
<evidence type="ECO:0000313" key="6">
    <source>
        <dbReference type="Proteomes" id="UP001589750"/>
    </source>
</evidence>
<feature type="chain" id="PRO_5045179404" evidence="4">
    <location>
        <begin position="22"/>
        <end position="243"/>
    </location>
</feature>
<dbReference type="EMBL" id="JBHMDG010000026">
    <property type="protein sequence ID" value="MFB9314800.1"/>
    <property type="molecule type" value="Genomic_DNA"/>
</dbReference>
<evidence type="ECO:0000256" key="4">
    <source>
        <dbReference type="SAM" id="SignalP"/>
    </source>
</evidence>
<comment type="similarity">
    <text evidence="2">Belongs to the LppX/LprAFG lipoprotein family.</text>
</comment>
<dbReference type="Proteomes" id="UP001589750">
    <property type="component" value="Unassembled WGS sequence"/>
</dbReference>
<comment type="caution">
    <text evidence="5">The sequence shown here is derived from an EMBL/GenBank/DDBJ whole genome shotgun (WGS) entry which is preliminary data.</text>
</comment>
<dbReference type="InterPro" id="IPR018247">
    <property type="entry name" value="EF_Hand_1_Ca_BS"/>
</dbReference>
<keyword evidence="5" id="KW-0449">Lipoprotein</keyword>
<evidence type="ECO:0000313" key="5">
    <source>
        <dbReference type="EMBL" id="MFB9314800.1"/>
    </source>
</evidence>
<comment type="subcellular location">
    <subcellularLocation>
        <location evidence="1">Cell envelope</location>
    </subcellularLocation>
</comment>
<keyword evidence="4" id="KW-0732">Signal</keyword>
<evidence type="ECO:0000256" key="2">
    <source>
        <dbReference type="ARBA" id="ARBA00009194"/>
    </source>
</evidence>